<dbReference type="GO" id="GO:0005886">
    <property type="term" value="C:plasma membrane"/>
    <property type="evidence" value="ECO:0007669"/>
    <property type="project" value="UniProtKB-SubCell"/>
</dbReference>
<evidence type="ECO:0000313" key="13">
    <source>
        <dbReference type="RefSeq" id="XP_024880441.1"/>
    </source>
</evidence>
<feature type="non-terminal residue" evidence="13">
    <location>
        <position position="1"/>
    </location>
</feature>
<keyword evidence="5" id="KW-0732">Signal</keyword>
<gene>
    <name evidence="13" type="primary">LOC112460143</name>
</gene>
<dbReference type="InterPro" id="IPR011489">
    <property type="entry name" value="EMI_domain"/>
</dbReference>
<protein>
    <submittedName>
        <fullName evidence="13">Protein draper-like</fullName>
    </submittedName>
</protein>
<comment type="similarity">
    <text evidence="10">Belongs to the MEGF family.</text>
</comment>
<keyword evidence="6" id="KW-0677">Repeat</keyword>
<keyword evidence="9" id="KW-1015">Disulfide bond</keyword>
<proteinExistence type="inferred from homology"/>
<dbReference type="Pfam" id="PF23301">
    <property type="entry name" value="EGF_PEAR1L"/>
    <property type="match status" value="1"/>
</dbReference>
<feature type="non-terminal residue" evidence="13">
    <location>
        <position position="204"/>
    </location>
</feature>
<evidence type="ECO:0000256" key="1">
    <source>
        <dbReference type="ARBA" id="ARBA00004162"/>
    </source>
</evidence>
<evidence type="ECO:0000313" key="12">
    <source>
        <dbReference type="Proteomes" id="UP000504618"/>
    </source>
</evidence>
<evidence type="ECO:0000256" key="4">
    <source>
        <dbReference type="ARBA" id="ARBA00022692"/>
    </source>
</evidence>
<evidence type="ECO:0000256" key="8">
    <source>
        <dbReference type="ARBA" id="ARBA00023136"/>
    </source>
</evidence>
<dbReference type="PANTHER" id="PTHR24043:SF8">
    <property type="entry name" value="EGF-LIKE DOMAIN-CONTAINING PROTEIN"/>
    <property type="match status" value="1"/>
</dbReference>
<keyword evidence="7" id="KW-1133">Transmembrane helix</keyword>
<dbReference type="GO" id="GO:0048513">
    <property type="term" value="P:animal organ development"/>
    <property type="evidence" value="ECO:0007669"/>
    <property type="project" value="UniProtKB-ARBA"/>
</dbReference>
<reference evidence="13" key="1">
    <citation type="submission" date="2025-08" db="UniProtKB">
        <authorList>
            <consortium name="RefSeq"/>
        </authorList>
    </citation>
    <scope>IDENTIFICATION</scope>
    <source>
        <tissue evidence="13">Whole body</tissue>
    </source>
</reference>
<dbReference type="SMART" id="SM00181">
    <property type="entry name" value="EGF"/>
    <property type="match status" value="4"/>
</dbReference>
<dbReference type="Proteomes" id="UP000504618">
    <property type="component" value="Unplaced"/>
</dbReference>
<keyword evidence="3" id="KW-0245">EGF-like domain</keyword>
<keyword evidence="12" id="KW-1185">Reference proteome</keyword>
<dbReference type="OrthoDB" id="18487at2759"/>
<dbReference type="InterPro" id="IPR042635">
    <property type="entry name" value="MEGF10/SREC1/2-like"/>
</dbReference>
<dbReference type="PROSITE" id="PS51041">
    <property type="entry name" value="EMI"/>
    <property type="match status" value="1"/>
</dbReference>
<organism evidence="12 13">
    <name type="scientific">Temnothorax curvispinosus</name>
    <dbReference type="NCBI Taxonomy" id="300111"/>
    <lineage>
        <taxon>Eukaryota</taxon>
        <taxon>Metazoa</taxon>
        <taxon>Ecdysozoa</taxon>
        <taxon>Arthropoda</taxon>
        <taxon>Hexapoda</taxon>
        <taxon>Insecta</taxon>
        <taxon>Pterygota</taxon>
        <taxon>Neoptera</taxon>
        <taxon>Endopterygota</taxon>
        <taxon>Hymenoptera</taxon>
        <taxon>Apocrita</taxon>
        <taxon>Aculeata</taxon>
        <taxon>Formicoidea</taxon>
        <taxon>Formicidae</taxon>
        <taxon>Myrmicinae</taxon>
        <taxon>Temnothorax</taxon>
    </lineage>
</organism>
<evidence type="ECO:0000256" key="9">
    <source>
        <dbReference type="ARBA" id="ARBA00023157"/>
    </source>
</evidence>
<dbReference type="PROSITE" id="PS00022">
    <property type="entry name" value="EGF_1"/>
    <property type="match status" value="3"/>
</dbReference>
<dbReference type="GO" id="GO:0048731">
    <property type="term" value="P:system development"/>
    <property type="evidence" value="ECO:0007669"/>
    <property type="project" value="UniProtKB-ARBA"/>
</dbReference>
<evidence type="ECO:0000256" key="10">
    <source>
        <dbReference type="ARBA" id="ARBA00038377"/>
    </source>
</evidence>
<sequence length="204" mass="22094">NVTKQRPVRECCKGYTETTKGDRCIPVCSEGCLYGTCIAPDVCECESGYRGSLCDTKCPSGKWGRDCKMDCKCQNGATCDPFDGKCKCTRGWIGLYCDRKCSSNRYGQDCAEECRCQNGGSSGCDHITGECQCKPGFYGDECLKICPEGTFGLYCTNNCTCENNATCNPSNGTCVCGADWMGETCSQRACEDGLYGSNCTKVCE</sequence>
<dbReference type="SMART" id="SM00180">
    <property type="entry name" value="EGF_Lam"/>
    <property type="match status" value="3"/>
</dbReference>
<evidence type="ECO:0000256" key="2">
    <source>
        <dbReference type="ARBA" id="ARBA00022475"/>
    </source>
</evidence>
<comment type="subcellular location">
    <subcellularLocation>
        <location evidence="1">Cell membrane</location>
        <topology evidence="1">Single-pass membrane protein</topology>
    </subcellularLocation>
</comment>
<dbReference type="FunFam" id="2.170.300.10:FF:000041">
    <property type="entry name" value="Tyrosine protein kinase receptor tie-1, putative"/>
    <property type="match status" value="1"/>
</dbReference>
<dbReference type="GO" id="GO:0005044">
    <property type="term" value="F:scavenger receptor activity"/>
    <property type="evidence" value="ECO:0007669"/>
    <property type="project" value="InterPro"/>
</dbReference>
<dbReference type="Gene3D" id="2.170.300.10">
    <property type="entry name" value="Tie2 ligand-binding domain superfamily"/>
    <property type="match status" value="2"/>
</dbReference>
<evidence type="ECO:0000256" key="3">
    <source>
        <dbReference type="ARBA" id="ARBA00022536"/>
    </source>
</evidence>
<evidence type="ECO:0000256" key="7">
    <source>
        <dbReference type="ARBA" id="ARBA00022989"/>
    </source>
</evidence>
<dbReference type="PRINTS" id="PR00011">
    <property type="entry name" value="EGFLAMININ"/>
</dbReference>
<dbReference type="InterPro" id="IPR000742">
    <property type="entry name" value="EGF"/>
</dbReference>
<dbReference type="GeneID" id="112460143"/>
<dbReference type="PANTHER" id="PTHR24043">
    <property type="entry name" value="SCAVENGER RECEPTOR CLASS F"/>
    <property type="match status" value="1"/>
</dbReference>
<evidence type="ECO:0000259" key="11">
    <source>
        <dbReference type="PROSITE" id="PS51041"/>
    </source>
</evidence>
<dbReference type="AlphaFoldDB" id="A0A6J1QGT5"/>
<name>A0A6J1QGT5_9HYME</name>
<accession>A0A6J1QGT5</accession>
<keyword evidence="4" id="KW-0812">Transmembrane</keyword>
<keyword evidence="2" id="KW-1003">Cell membrane</keyword>
<keyword evidence="8" id="KW-0472">Membrane</keyword>
<evidence type="ECO:0000256" key="6">
    <source>
        <dbReference type="ARBA" id="ARBA00022737"/>
    </source>
</evidence>
<evidence type="ECO:0000256" key="5">
    <source>
        <dbReference type="ARBA" id="ARBA00022729"/>
    </source>
</evidence>
<dbReference type="Pfam" id="PF00053">
    <property type="entry name" value="EGF_laminin"/>
    <property type="match status" value="1"/>
</dbReference>
<dbReference type="InterPro" id="IPR002049">
    <property type="entry name" value="LE_dom"/>
</dbReference>
<feature type="domain" description="EMI" evidence="11">
    <location>
        <begin position="1"/>
        <end position="26"/>
    </location>
</feature>
<dbReference type="RefSeq" id="XP_024880441.1">
    <property type="nucleotide sequence ID" value="XM_025024673.1"/>
</dbReference>
<dbReference type="InterPro" id="IPR057138">
    <property type="entry name" value="EGF_PEAR1L-like"/>
</dbReference>